<dbReference type="GO" id="GO:0031956">
    <property type="term" value="F:medium-chain fatty acid-CoA ligase activity"/>
    <property type="evidence" value="ECO:0007669"/>
    <property type="project" value="TreeGrafter"/>
</dbReference>
<protein>
    <submittedName>
        <fullName evidence="6">Fatty-acyl-CoA synthase</fullName>
    </submittedName>
</protein>
<keyword evidence="3" id="KW-1133">Transmembrane helix</keyword>
<gene>
    <name evidence="6" type="ORF">BCF44_123100</name>
</gene>
<dbReference type="InterPro" id="IPR025110">
    <property type="entry name" value="AMP-bd_C"/>
</dbReference>
<evidence type="ECO:0000256" key="1">
    <source>
        <dbReference type="ARBA" id="ARBA00006432"/>
    </source>
</evidence>
<dbReference type="Pfam" id="PF13193">
    <property type="entry name" value="AMP-binding_C"/>
    <property type="match status" value="1"/>
</dbReference>
<dbReference type="Gene3D" id="3.30.300.30">
    <property type="match status" value="1"/>
</dbReference>
<dbReference type="GO" id="GO:0006631">
    <property type="term" value="P:fatty acid metabolic process"/>
    <property type="evidence" value="ECO:0007669"/>
    <property type="project" value="TreeGrafter"/>
</dbReference>
<evidence type="ECO:0000256" key="2">
    <source>
        <dbReference type="ARBA" id="ARBA00022598"/>
    </source>
</evidence>
<dbReference type="PANTHER" id="PTHR43201">
    <property type="entry name" value="ACYL-COA SYNTHETASE"/>
    <property type="match status" value="1"/>
</dbReference>
<dbReference type="SUPFAM" id="SSF56801">
    <property type="entry name" value="Acetyl-CoA synthetase-like"/>
    <property type="match status" value="1"/>
</dbReference>
<feature type="domain" description="AMP-dependent synthetase/ligase" evidence="4">
    <location>
        <begin position="44"/>
        <end position="389"/>
    </location>
</feature>
<name>A0A3E0GVN0_9PSEU</name>
<feature type="domain" description="AMP-binding enzyme C-terminal" evidence="5">
    <location>
        <begin position="441"/>
        <end position="516"/>
    </location>
</feature>
<comment type="caution">
    <text evidence="6">The sequence shown here is derived from an EMBL/GenBank/DDBJ whole genome shotgun (WGS) entry which is preliminary data.</text>
</comment>
<dbReference type="PANTHER" id="PTHR43201:SF5">
    <property type="entry name" value="MEDIUM-CHAIN ACYL-COA LIGASE ACSF2, MITOCHONDRIAL"/>
    <property type="match status" value="1"/>
</dbReference>
<keyword evidence="7" id="KW-1185">Reference proteome</keyword>
<comment type="similarity">
    <text evidence="1">Belongs to the ATP-dependent AMP-binding enzyme family.</text>
</comment>
<keyword evidence="3" id="KW-0472">Membrane</keyword>
<dbReference type="AlphaFoldDB" id="A0A3E0GVN0"/>
<evidence type="ECO:0000259" key="5">
    <source>
        <dbReference type="Pfam" id="PF13193"/>
    </source>
</evidence>
<dbReference type="InterPro" id="IPR020845">
    <property type="entry name" value="AMP-binding_CS"/>
</dbReference>
<evidence type="ECO:0000259" key="4">
    <source>
        <dbReference type="Pfam" id="PF00501"/>
    </source>
</evidence>
<accession>A0A3E0GVN0</accession>
<dbReference type="InterPro" id="IPR045851">
    <property type="entry name" value="AMP-bd_C_sf"/>
</dbReference>
<sequence>MSGLHDAAVLARAGMISPAHLLRSRKALSDVRHWGPVVGAAKLAARRRPDDVGIVDDRGEVTFGELERRTTALAKSLRAKEIGPKSVVAVLCRDHRGPIETMLACGKLGATTILLGTGLAAPQVAALVRREHVDVLVHDQEFGAELAELAPAVRRFVAWRDEPGAGVPTLDELVADAPKGRLRRPPDVSKVVLLTSGTTGTPKAAPRKIRSGLAAADFLDRIPLRAGESTFIAAPIFHGIGFLHVVLALGLGSTMVVRRRFDARQTMAAVDRYGCSTLVVVPTMLQRIMELGERELSGYDLAKLQVLFCSGSALAPALATLTMDRLGDVLYNFYGTTEVAVATVATPADLRAAPGTVGHSPHNCTVRLYDVDNVEITGAGKVGRILVGSSLRSAGRSARDEIDGLVDTGDLGHFDSAGRLFIDGREDDMIISGGENVFPGEVEHLLMTHYQVRDAAVVGVPDHQFGQRLRAYVVPTPGAELDPSELREFVRVSLARHKVPRDVVLVPHLPRTATGKVIRAGLEAANGPFPRSE</sequence>
<dbReference type="Gene3D" id="3.40.50.12780">
    <property type="entry name" value="N-terminal domain of ligase-like"/>
    <property type="match status" value="1"/>
</dbReference>
<dbReference type="Proteomes" id="UP000256269">
    <property type="component" value="Unassembled WGS sequence"/>
</dbReference>
<dbReference type="RefSeq" id="WP_116181081.1">
    <property type="nucleotide sequence ID" value="NZ_CP144375.1"/>
</dbReference>
<evidence type="ECO:0000313" key="6">
    <source>
        <dbReference type="EMBL" id="REH30741.1"/>
    </source>
</evidence>
<evidence type="ECO:0000313" key="7">
    <source>
        <dbReference type="Proteomes" id="UP000256269"/>
    </source>
</evidence>
<keyword evidence="2" id="KW-0436">Ligase</keyword>
<feature type="transmembrane region" description="Helical" evidence="3">
    <location>
        <begin position="236"/>
        <end position="257"/>
    </location>
</feature>
<dbReference type="OrthoDB" id="56621at2"/>
<organism evidence="6 7">
    <name type="scientific">Kutzneria buriramensis</name>
    <dbReference type="NCBI Taxonomy" id="1045776"/>
    <lineage>
        <taxon>Bacteria</taxon>
        <taxon>Bacillati</taxon>
        <taxon>Actinomycetota</taxon>
        <taxon>Actinomycetes</taxon>
        <taxon>Pseudonocardiales</taxon>
        <taxon>Pseudonocardiaceae</taxon>
        <taxon>Kutzneria</taxon>
    </lineage>
</organism>
<dbReference type="Pfam" id="PF00501">
    <property type="entry name" value="AMP-binding"/>
    <property type="match status" value="1"/>
</dbReference>
<dbReference type="InterPro" id="IPR000873">
    <property type="entry name" value="AMP-dep_synth/lig_dom"/>
</dbReference>
<evidence type="ECO:0000256" key="3">
    <source>
        <dbReference type="SAM" id="Phobius"/>
    </source>
</evidence>
<dbReference type="InterPro" id="IPR042099">
    <property type="entry name" value="ANL_N_sf"/>
</dbReference>
<proteinExistence type="inferred from homology"/>
<keyword evidence="3" id="KW-0812">Transmembrane</keyword>
<dbReference type="CDD" id="cd04433">
    <property type="entry name" value="AFD_class_I"/>
    <property type="match status" value="1"/>
</dbReference>
<reference evidence="6 7" key="1">
    <citation type="submission" date="2018-08" db="EMBL/GenBank/DDBJ databases">
        <title>Genomic Encyclopedia of Archaeal and Bacterial Type Strains, Phase II (KMG-II): from individual species to whole genera.</title>
        <authorList>
            <person name="Goeker M."/>
        </authorList>
    </citation>
    <scope>NUCLEOTIDE SEQUENCE [LARGE SCALE GENOMIC DNA]</scope>
    <source>
        <strain evidence="6 7">DSM 45791</strain>
    </source>
</reference>
<dbReference type="PROSITE" id="PS00455">
    <property type="entry name" value="AMP_BINDING"/>
    <property type="match status" value="1"/>
</dbReference>
<dbReference type="EMBL" id="QUNO01000023">
    <property type="protein sequence ID" value="REH30741.1"/>
    <property type="molecule type" value="Genomic_DNA"/>
</dbReference>